<dbReference type="InterPro" id="IPR036938">
    <property type="entry name" value="PAP2/HPO_sf"/>
</dbReference>
<evidence type="ECO:0000313" key="3">
    <source>
        <dbReference type="EMBL" id="BDZ40776.1"/>
    </source>
</evidence>
<feature type="transmembrane region" description="Helical" evidence="1">
    <location>
        <begin position="73"/>
        <end position="93"/>
    </location>
</feature>
<keyword evidence="1" id="KW-1133">Transmembrane helix</keyword>
<feature type="transmembrane region" description="Helical" evidence="1">
    <location>
        <begin position="141"/>
        <end position="162"/>
    </location>
</feature>
<keyword evidence="4" id="KW-1185">Reference proteome</keyword>
<dbReference type="SMART" id="SM00014">
    <property type="entry name" value="acidPPc"/>
    <property type="match status" value="1"/>
</dbReference>
<keyword evidence="1" id="KW-0472">Membrane</keyword>
<evidence type="ECO:0000313" key="4">
    <source>
        <dbReference type="Proteomes" id="UP001321475"/>
    </source>
</evidence>
<keyword evidence="1" id="KW-0812">Transmembrane</keyword>
<dbReference type="EMBL" id="AP027729">
    <property type="protein sequence ID" value="BDZ40776.1"/>
    <property type="molecule type" value="Genomic_DNA"/>
</dbReference>
<proteinExistence type="predicted"/>
<dbReference type="Pfam" id="PF01569">
    <property type="entry name" value="PAP2"/>
    <property type="match status" value="1"/>
</dbReference>
<sequence>MDEPTGVSGAARLTRVLAPGLVLVALGVLGFVGLLDAVLERDDLAALDDPLLGWLVDHRSEGLTTALTVVTDTFGPVILPGLVVVGCIVWWRLSRSWWDPALLAGAMVLSTLLSMGIKLVVERPRPAADLMSIPGFETSFSFPSGHTIGASTLVLVAGYLVWHRRRQGRVAAGGLLVWAVASVVVVLLVGGSRLYLGYHFLTDVLAGVCVAVVVLGVVVCVNCWHERPVVDDSH</sequence>
<organism evidence="3 4">
    <name type="scientific">Paraoerskovia sediminicola</name>
    <dbReference type="NCBI Taxonomy" id="1138587"/>
    <lineage>
        <taxon>Bacteria</taxon>
        <taxon>Bacillati</taxon>
        <taxon>Actinomycetota</taxon>
        <taxon>Actinomycetes</taxon>
        <taxon>Micrococcales</taxon>
        <taxon>Cellulomonadaceae</taxon>
        <taxon>Paraoerskovia</taxon>
    </lineage>
</organism>
<accession>A0ABM8FYF9</accession>
<dbReference type="CDD" id="cd03392">
    <property type="entry name" value="PAP2_like_2"/>
    <property type="match status" value="1"/>
</dbReference>
<protein>
    <recommendedName>
        <fullName evidence="2">Phosphatidic acid phosphatase type 2/haloperoxidase domain-containing protein</fullName>
    </recommendedName>
</protein>
<dbReference type="PANTHER" id="PTHR14969">
    <property type="entry name" value="SPHINGOSINE-1-PHOSPHATE PHOSPHOHYDROLASE"/>
    <property type="match status" value="1"/>
</dbReference>
<feature type="transmembrane region" description="Helical" evidence="1">
    <location>
        <begin position="204"/>
        <end position="224"/>
    </location>
</feature>
<feature type="transmembrane region" description="Helical" evidence="1">
    <location>
        <begin position="16"/>
        <end position="35"/>
    </location>
</feature>
<feature type="domain" description="Phosphatidic acid phosphatase type 2/haloperoxidase" evidence="2">
    <location>
        <begin position="99"/>
        <end position="219"/>
    </location>
</feature>
<evidence type="ECO:0000256" key="1">
    <source>
        <dbReference type="SAM" id="Phobius"/>
    </source>
</evidence>
<dbReference type="Proteomes" id="UP001321475">
    <property type="component" value="Chromosome"/>
</dbReference>
<evidence type="ECO:0000259" key="2">
    <source>
        <dbReference type="SMART" id="SM00014"/>
    </source>
</evidence>
<reference evidence="4" key="1">
    <citation type="journal article" date="2019" name="Int. J. Syst. Evol. Microbiol.">
        <title>The Global Catalogue of Microorganisms (GCM) 10K type strain sequencing project: providing services to taxonomists for standard genome sequencing and annotation.</title>
        <authorList>
            <consortium name="The Broad Institute Genomics Platform"/>
            <consortium name="The Broad Institute Genome Sequencing Center for Infectious Disease"/>
            <person name="Wu L."/>
            <person name="Ma J."/>
        </authorList>
    </citation>
    <scope>NUCLEOTIDE SEQUENCE [LARGE SCALE GENOMIC DNA]</scope>
    <source>
        <strain evidence="4">NBRC 108565</strain>
    </source>
</reference>
<dbReference type="SUPFAM" id="SSF48317">
    <property type="entry name" value="Acid phosphatase/Vanadium-dependent haloperoxidase"/>
    <property type="match status" value="1"/>
</dbReference>
<dbReference type="PANTHER" id="PTHR14969:SF13">
    <property type="entry name" value="AT30094P"/>
    <property type="match status" value="1"/>
</dbReference>
<name>A0ABM8FYF9_9CELL</name>
<feature type="transmembrane region" description="Helical" evidence="1">
    <location>
        <begin position="174"/>
        <end position="198"/>
    </location>
</feature>
<dbReference type="Gene3D" id="1.20.144.10">
    <property type="entry name" value="Phosphatidic acid phosphatase type 2/haloperoxidase"/>
    <property type="match status" value="2"/>
</dbReference>
<gene>
    <name evidence="3" type="ORF">GCM10025865_00750</name>
</gene>
<feature type="transmembrane region" description="Helical" evidence="1">
    <location>
        <begin position="100"/>
        <end position="121"/>
    </location>
</feature>
<dbReference type="RefSeq" id="WP_286218108.1">
    <property type="nucleotide sequence ID" value="NZ_AP027729.1"/>
</dbReference>
<dbReference type="InterPro" id="IPR000326">
    <property type="entry name" value="PAP2/HPO"/>
</dbReference>